<name>A0A820P1J6_9BILA</name>
<evidence type="ECO:0000313" key="2">
    <source>
        <dbReference type="Proteomes" id="UP000663881"/>
    </source>
</evidence>
<proteinExistence type="predicted"/>
<gene>
    <name evidence="1" type="ORF">OKA104_LOCUS51178</name>
</gene>
<accession>A0A820P1J6</accession>
<evidence type="ECO:0000313" key="1">
    <source>
        <dbReference type="EMBL" id="CAF4396846.1"/>
    </source>
</evidence>
<dbReference type="Proteomes" id="UP000663881">
    <property type="component" value="Unassembled WGS sequence"/>
</dbReference>
<protein>
    <submittedName>
        <fullName evidence="1">Uncharacterized protein</fullName>
    </submittedName>
</protein>
<organism evidence="1 2">
    <name type="scientific">Adineta steineri</name>
    <dbReference type="NCBI Taxonomy" id="433720"/>
    <lineage>
        <taxon>Eukaryota</taxon>
        <taxon>Metazoa</taxon>
        <taxon>Spiralia</taxon>
        <taxon>Gnathifera</taxon>
        <taxon>Rotifera</taxon>
        <taxon>Eurotatoria</taxon>
        <taxon>Bdelloidea</taxon>
        <taxon>Adinetida</taxon>
        <taxon>Adinetidae</taxon>
        <taxon>Adineta</taxon>
    </lineage>
</organism>
<sequence length="115" mass="13306">MQNNLNNPYLIRSQQVFARQNSTYLATLLSIFIPEQQSTWLAMHCWLNSVKAKLRHLLPIGKNLIEEDPSEWLKNNVDDFIDKAKTSHTENSIKSNDLLCLMLDATKTNFTDINQ</sequence>
<reference evidence="1" key="1">
    <citation type="submission" date="2021-02" db="EMBL/GenBank/DDBJ databases">
        <authorList>
            <person name="Nowell W R."/>
        </authorList>
    </citation>
    <scope>NUCLEOTIDE SEQUENCE</scope>
</reference>
<comment type="caution">
    <text evidence="1">The sequence shown here is derived from an EMBL/GenBank/DDBJ whole genome shotgun (WGS) entry which is preliminary data.</text>
</comment>
<dbReference type="EMBL" id="CAJOAY010027203">
    <property type="protein sequence ID" value="CAF4396846.1"/>
    <property type="molecule type" value="Genomic_DNA"/>
</dbReference>
<dbReference type="AlphaFoldDB" id="A0A820P1J6"/>
<feature type="non-terminal residue" evidence="1">
    <location>
        <position position="115"/>
    </location>
</feature>